<organism evidence="2 3">
    <name type="scientific">Nonomuraea cavernae</name>
    <dbReference type="NCBI Taxonomy" id="2045107"/>
    <lineage>
        <taxon>Bacteria</taxon>
        <taxon>Bacillati</taxon>
        <taxon>Actinomycetota</taxon>
        <taxon>Actinomycetes</taxon>
        <taxon>Streptosporangiales</taxon>
        <taxon>Streptosporangiaceae</taxon>
        <taxon>Nonomuraea</taxon>
    </lineage>
</organism>
<dbReference type="PROSITE" id="PS51674">
    <property type="entry name" value="4FE4S_WBL"/>
    <property type="match status" value="1"/>
</dbReference>
<dbReference type="InterPro" id="IPR034768">
    <property type="entry name" value="4FE4S_WBL"/>
</dbReference>
<protein>
    <recommendedName>
        <fullName evidence="1">4Fe-4S Wbl-type domain-containing protein</fullName>
    </recommendedName>
</protein>
<gene>
    <name evidence="2" type="ORF">GCM10012289_09180</name>
</gene>
<sequence>MTLLVAIGTVPAWHRDAACGDLGKLFARKAPNDVEAQRKVCAACPVRGRCRADAATKRKDQLPDLVVAGLTRAEHLGGGLVDAPRECTKCGKKKPLTEFVSKKRGKTGRSSMCKTCTNARQRAAYQARKTKSTTKGTTA</sequence>
<proteinExistence type="predicted"/>
<dbReference type="EMBL" id="BMNH01000002">
    <property type="protein sequence ID" value="GGO63084.1"/>
    <property type="molecule type" value="Genomic_DNA"/>
</dbReference>
<keyword evidence="3" id="KW-1185">Reference proteome</keyword>
<evidence type="ECO:0000259" key="1">
    <source>
        <dbReference type="PROSITE" id="PS51674"/>
    </source>
</evidence>
<dbReference type="AlphaFoldDB" id="A0A918DGF6"/>
<reference evidence="2" key="2">
    <citation type="submission" date="2020-09" db="EMBL/GenBank/DDBJ databases">
        <authorList>
            <person name="Sun Q."/>
            <person name="Zhou Y."/>
        </authorList>
    </citation>
    <scope>NUCLEOTIDE SEQUENCE</scope>
    <source>
        <strain evidence="2">CGMCC 4.7368</strain>
    </source>
</reference>
<accession>A0A918DGF6</accession>
<feature type="domain" description="4Fe-4S Wbl-type" evidence="1">
    <location>
        <begin position="18"/>
        <end position="77"/>
    </location>
</feature>
<name>A0A918DGF6_9ACTN</name>
<reference evidence="2" key="1">
    <citation type="journal article" date="2014" name="Int. J. Syst. Evol. Microbiol.">
        <title>Complete genome sequence of Corynebacterium casei LMG S-19264T (=DSM 44701T), isolated from a smear-ripened cheese.</title>
        <authorList>
            <consortium name="US DOE Joint Genome Institute (JGI-PGF)"/>
            <person name="Walter F."/>
            <person name="Albersmeier A."/>
            <person name="Kalinowski J."/>
            <person name="Ruckert C."/>
        </authorList>
    </citation>
    <scope>NUCLEOTIDE SEQUENCE</scope>
    <source>
        <strain evidence="2">CGMCC 4.7368</strain>
    </source>
</reference>
<dbReference type="Pfam" id="PF02467">
    <property type="entry name" value="Whib"/>
    <property type="match status" value="1"/>
</dbReference>
<dbReference type="Proteomes" id="UP000646523">
    <property type="component" value="Unassembled WGS sequence"/>
</dbReference>
<comment type="caution">
    <text evidence="2">The sequence shown here is derived from an EMBL/GenBank/DDBJ whole genome shotgun (WGS) entry which is preliminary data.</text>
</comment>
<evidence type="ECO:0000313" key="2">
    <source>
        <dbReference type="EMBL" id="GGO63084.1"/>
    </source>
</evidence>
<evidence type="ECO:0000313" key="3">
    <source>
        <dbReference type="Proteomes" id="UP000646523"/>
    </source>
</evidence>
<dbReference type="RefSeq" id="WP_189122697.1">
    <property type="nucleotide sequence ID" value="NZ_BMNH01000002.1"/>
</dbReference>